<evidence type="ECO:0000313" key="1">
    <source>
        <dbReference type="EnsemblMetazoa" id="GPAI018003-PA"/>
    </source>
</evidence>
<keyword evidence="2" id="KW-1185">Reference proteome</keyword>
<dbReference type="EnsemblMetazoa" id="GPAI018003-RA">
    <property type="protein sequence ID" value="GPAI018003-PA"/>
    <property type="gene ID" value="GPAI018003"/>
</dbReference>
<proteinExistence type="predicted"/>
<evidence type="ECO:0000313" key="2">
    <source>
        <dbReference type="Proteomes" id="UP000092445"/>
    </source>
</evidence>
<organism evidence="1 2">
    <name type="scientific">Glossina pallidipes</name>
    <name type="common">Tsetse fly</name>
    <dbReference type="NCBI Taxonomy" id="7398"/>
    <lineage>
        <taxon>Eukaryota</taxon>
        <taxon>Metazoa</taxon>
        <taxon>Ecdysozoa</taxon>
        <taxon>Arthropoda</taxon>
        <taxon>Hexapoda</taxon>
        <taxon>Insecta</taxon>
        <taxon>Pterygota</taxon>
        <taxon>Neoptera</taxon>
        <taxon>Endopterygota</taxon>
        <taxon>Diptera</taxon>
        <taxon>Brachycera</taxon>
        <taxon>Muscomorpha</taxon>
        <taxon>Hippoboscoidea</taxon>
        <taxon>Glossinidae</taxon>
        <taxon>Glossina</taxon>
    </lineage>
</organism>
<dbReference type="Proteomes" id="UP000092445">
    <property type="component" value="Unassembled WGS sequence"/>
</dbReference>
<dbReference type="VEuPathDB" id="VectorBase:GPAI018003"/>
<reference evidence="2" key="1">
    <citation type="submission" date="2014-03" db="EMBL/GenBank/DDBJ databases">
        <authorList>
            <person name="Aksoy S."/>
            <person name="Warren W."/>
            <person name="Wilson R.K."/>
        </authorList>
    </citation>
    <scope>NUCLEOTIDE SEQUENCE [LARGE SCALE GENOMIC DNA]</scope>
    <source>
        <strain evidence="2">IAEA</strain>
    </source>
</reference>
<accession>A0A1A9ZL23</accession>
<reference evidence="1" key="2">
    <citation type="submission" date="2020-05" db="UniProtKB">
        <authorList>
            <consortium name="EnsemblMetazoa"/>
        </authorList>
    </citation>
    <scope>IDENTIFICATION</scope>
    <source>
        <strain evidence="1">IAEA</strain>
    </source>
</reference>
<protein>
    <submittedName>
        <fullName evidence="1">Uncharacterized protein</fullName>
    </submittedName>
</protein>
<sequence>MEDDSGFSDCQNDYTRLKAPSQLFEAPACWQCFTISSTLYVFSSFGRNRNIASGLSTPFVTKLVRNVMSSKSSKSNVIMYSNMTTFTHSQLRDLCEQQPILLS</sequence>
<name>A0A1A9ZL23_GLOPL</name>
<dbReference type="AlphaFoldDB" id="A0A1A9ZL23"/>